<evidence type="ECO:0000313" key="1">
    <source>
        <dbReference type="EMBL" id="KAJ9076888.1"/>
    </source>
</evidence>
<name>A0ACC2TQF9_9FUNG</name>
<sequence>MTLKGKDFLENEVKRLPKEGSTPAEVMVYREDARIVIKKMFEDFAILQAKYNILSKESLHLKNDNPSQPAPDNGPGYVLVTNELERYTPCFHYPFVRKNTNQFGLFTGLVLTILENHQIAPIKSCHINFHNSSFSVNNGSLKHLLGNIQSEVKFKNC</sequence>
<dbReference type="Proteomes" id="UP001165960">
    <property type="component" value="Unassembled WGS sequence"/>
</dbReference>
<organism evidence="1 2">
    <name type="scientific">Entomophthora muscae</name>
    <dbReference type="NCBI Taxonomy" id="34485"/>
    <lineage>
        <taxon>Eukaryota</taxon>
        <taxon>Fungi</taxon>
        <taxon>Fungi incertae sedis</taxon>
        <taxon>Zoopagomycota</taxon>
        <taxon>Entomophthoromycotina</taxon>
        <taxon>Entomophthoromycetes</taxon>
        <taxon>Entomophthorales</taxon>
        <taxon>Entomophthoraceae</taxon>
        <taxon>Entomophthora</taxon>
    </lineage>
</organism>
<reference evidence="1" key="1">
    <citation type="submission" date="2022-04" db="EMBL/GenBank/DDBJ databases">
        <title>Genome of the entomopathogenic fungus Entomophthora muscae.</title>
        <authorList>
            <person name="Elya C."/>
            <person name="Lovett B.R."/>
            <person name="Lee E."/>
            <person name="Macias A.M."/>
            <person name="Hajek A.E."/>
            <person name="De Bivort B.L."/>
            <person name="Kasson M.T."/>
            <person name="De Fine Licht H.H."/>
            <person name="Stajich J.E."/>
        </authorList>
    </citation>
    <scope>NUCLEOTIDE SEQUENCE</scope>
    <source>
        <strain evidence="1">Berkeley</strain>
    </source>
</reference>
<proteinExistence type="predicted"/>
<evidence type="ECO:0000313" key="2">
    <source>
        <dbReference type="Proteomes" id="UP001165960"/>
    </source>
</evidence>
<comment type="caution">
    <text evidence="1">The sequence shown here is derived from an EMBL/GenBank/DDBJ whole genome shotgun (WGS) entry which is preliminary data.</text>
</comment>
<gene>
    <name evidence="1" type="ORF">DSO57_1021965</name>
</gene>
<dbReference type="EMBL" id="QTSX02002238">
    <property type="protein sequence ID" value="KAJ9076888.1"/>
    <property type="molecule type" value="Genomic_DNA"/>
</dbReference>
<keyword evidence="2" id="KW-1185">Reference proteome</keyword>
<protein>
    <submittedName>
        <fullName evidence="1">Uncharacterized protein</fullName>
    </submittedName>
</protein>
<accession>A0ACC2TQF9</accession>